<keyword evidence="1" id="KW-0812">Transmembrane</keyword>
<protein>
    <submittedName>
        <fullName evidence="2">Uncharacterized protein</fullName>
    </submittedName>
</protein>
<feature type="transmembrane region" description="Helical" evidence="1">
    <location>
        <begin position="143"/>
        <end position="162"/>
    </location>
</feature>
<name>A0A368KMI8_9BACT</name>
<sequence length="251" mass="28172">MSDQKRFHATNPFASPEVVEVDRQTFPNVPSGRVMWSCLVIGSVLNLLTSISYYTNPDIYLICKVMWSVPNFLYGIVYGLGLALLTHAVVHRRLSTLAPGHWRLIVFLSILGDEVVPFVSLVLSTVLYLVFPVVTKETRVWRCHAWVMAVACSCDMFGKGLAMVLEGIQANGIRSLLGKYELLYRVMITINWGLIVLNVVAVILILLSIRSDRKANIPRDSCHYAGLILIVLVPWLHLAVFQIIIMLAAYE</sequence>
<feature type="transmembrane region" description="Helical" evidence="1">
    <location>
        <begin position="227"/>
        <end position="250"/>
    </location>
</feature>
<evidence type="ECO:0000256" key="1">
    <source>
        <dbReference type="SAM" id="Phobius"/>
    </source>
</evidence>
<dbReference type="RefSeq" id="WP_114371821.1">
    <property type="nucleotide sequence ID" value="NZ_QPEX01000045.1"/>
</dbReference>
<dbReference type="EMBL" id="QPEX01000045">
    <property type="protein sequence ID" value="RCS41042.1"/>
    <property type="molecule type" value="Genomic_DNA"/>
</dbReference>
<proteinExistence type="predicted"/>
<comment type="caution">
    <text evidence="2">The sequence shown here is derived from an EMBL/GenBank/DDBJ whole genome shotgun (WGS) entry which is preliminary data.</text>
</comment>
<reference evidence="2 3" key="1">
    <citation type="submission" date="2018-07" db="EMBL/GenBank/DDBJ databases">
        <title>Comparative genomes isolates from brazilian mangrove.</title>
        <authorList>
            <person name="De Araujo J.E."/>
            <person name="Taketani R.G."/>
            <person name="Silva M.C.P."/>
            <person name="Lourenco M.V."/>
            <person name="Oliveira V.M."/>
            <person name="Andreote F.D."/>
        </authorList>
    </citation>
    <scope>NUCLEOTIDE SEQUENCE [LARGE SCALE GENOMIC DNA]</scope>
    <source>
        <strain evidence="2 3">HEX PRIS-MGV</strain>
    </source>
</reference>
<organism evidence="2 3">
    <name type="scientific">Bremerella cremea</name>
    <dbReference type="NCBI Taxonomy" id="1031537"/>
    <lineage>
        <taxon>Bacteria</taxon>
        <taxon>Pseudomonadati</taxon>
        <taxon>Planctomycetota</taxon>
        <taxon>Planctomycetia</taxon>
        <taxon>Pirellulales</taxon>
        <taxon>Pirellulaceae</taxon>
        <taxon>Bremerella</taxon>
    </lineage>
</organism>
<dbReference type="Proteomes" id="UP000253562">
    <property type="component" value="Unassembled WGS sequence"/>
</dbReference>
<dbReference type="OrthoDB" id="289956at2"/>
<feature type="transmembrane region" description="Helical" evidence="1">
    <location>
        <begin position="34"/>
        <end position="55"/>
    </location>
</feature>
<evidence type="ECO:0000313" key="3">
    <source>
        <dbReference type="Proteomes" id="UP000253562"/>
    </source>
</evidence>
<dbReference type="AlphaFoldDB" id="A0A368KMI8"/>
<feature type="transmembrane region" description="Helical" evidence="1">
    <location>
        <begin position="67"/>
        <end position="90"/>
    </location>
</feature>
<keyword evidence="1" id="KW-1133">Transmembrane helix</keyword>
<accession>A0A368KMI8</accession>
<feature type="transmembrane region" description="Helical" evidence="1">
    <location>
        <begin position="182"/>
        <end position="207"/>
    </location>
</feature>
<feature type="transmembrane region" description="Helical" evidence="1">
    <location>
        <begin position="102"/>
        <end position="131"/>
    </location>
</feature>
<keyword evidence="1" id="KW-0472">Membrane</keyword>
<evidence type="ECO:0000313" key="2">
    <source>
        <dbReference type="EMBL" id="RCS41042.1"/>
    </source>
</evidence>
<gene>
    <name evidence="2" type="ORF">DTL42_20850</name>
</gene>